<evidence type="ECO:0000256" key="9">
    <source>
        <dbReference type="ARBA" id="ARBA00022989"/>
    </source>
</evidence>
<keyword evidence="16" id="KW-1185">Reference proteome</keyword>
<organism evidence="15 16">
    <name type="scientific">Eimeria brunetti</name>
    <dbReference type="NCBI Taxonomy" id="51314"/>
    <lineage>
        <taxon>Eukaryota</taxon>
        <taxon>Sar</taxon>
        <taxon>Alveolata</taxon>
        <taxon>Apicomplexa</taxon>
        <taxon>Conoidasida</taxon>
        <taxon>Coccidia</taxon>
        <taxon>Eucoccidiorida</taxon>
        <taxon>Eimeriorina</taxon>
        <taxon>Eimeriidae</taxon>
        <taxon>Eimeria</taxon>
    </lineage>
</organism>
<evidence type="ECO:0000256" key="11">
    <source>
        <dbReference type="ARBA" id="ARBA00023098"/>
    </source>
</evidence>
<keyword evidence="12 13" id="KW-0472">Membrane</keyword>
<keyword evidence="8" id="KW-0521">NADP</keyword>
<dbReference type="GO" id="GO:0030154">
    <property type="term" value="P:cell differentiation"/>
    <property type="evidence" value="ECO:0007669"/>
    <property type="project" value="UniProtKB-KW"/>
</dbReference>
<dbReference type="InterPro" id="IPR039357">
    <property type="entry name" value="SRD5A/TECR"/>
</dbReference>
<keyword evidence="9 13" id="KW-1133">Transmembrane helix</keyword>
<protein>
    <submittedName>
        <fullName evidence="15">3-oxo-5 alpha-steroid delta 4-dehydrogenase alpha 2, putative</fullName>
    </submittedName>
</protein>
<dbReference type="VEuPathDB" id="ToxoDB:EBH_0007150"/>
<feature type="transmembrane region" description="Helical" evidence="13">
    <location>
        <begin position="191"/>
        <end position="212"/>
    </location>
</feature>
<dbReference type="EMBL" id="HG713304">
    <property type="protein sequence ID" value="CDJ53337.1"/>
    <property type="molecule type" value="Genomic_DNA"/>
</dbReference>
<keyword evidence="7" id="KW-0492">Microsome</keyword>
<reference evidence="15" key="2">
    <citation type="submission" date="2013-10" db="EMBL/GenBank/DDBJ databases">
        <authorList>
            <person name="Aslett M."/>
        </authorList>
    </citation>
    <scope>NUCLEOTIDE SEQUENCE [LARGE SCALE GENOMIC DNA]</scope>
    <source>
        <strain evidence="15">Houghton</strain>
    </source>
</reference>
<dbReference type="PANTHER" id="PTHR10556">
    <property type="entry name" value="3-OXO-5-ALPHA-STEROID 4-DEHYDROGENASE"/>
    <property type="match status" value="1"/>
</dbReference>
<dbReference type="GO" id="GO:0005789">
    <property type="term" value="C:endoplasmic reticulum membrane"/>
    <property type="evidence" value="ECO:0007669"/>
    <property type="project" value="UniProtKB-SubCell"/>
</dbReference>
<evidence type="ECO:0000256" key="4">
    <source>
        <dbReference type="ARBA" id="ARBA00022692"/>
    </source>
</evidence>
<feature type="domain" description="3-oxo-5-alpha-steroid 4-dehydrogenase C-terminal" evidence="14">
    <location>
        <begin position="275"/>
        <end position="356"/>
    </location>
</feature>
<dbReference type="Pfam" id="PF02544">
    <property type="entry name" value="Steroid_dh"/>
    <property type="match status" value="1"/>
</dbReference>
<evidence type="ECO:0000256" key="12">
    <source>
        <dbReference type="ARBA" id="ARBA00023136"/>
    </source>
</evidence>
<dbReference type="OrthoDB" id="345313at2759"/>
<evidence type="ECO:0000256" key="2">
    <source>
        <dbReference type="ARBA" id="ARBA00004524"/>
    </source>
</evidence>
<keyword evidence="4 13" id="KW-0812">Transmembrane</keyword>
<dbReference type="AlphaFoldDB" id="U6LSN1"/>
<evidence type="ECO:0000256" key="1">
    <source>
        <dbReference type="ARBA" id="ARBA00004477"/>
    </source>
</evidence>
<evidence type="ECO:0000256" key="6">
    <source>
        <dbReference type="ARBA" id="ARBA00022824"/>
    </source>
</evidence>
<feature type="transmembrane region" description="Helical" evidence="13">
    <location>
        <begin position="64"/>
        <end position="85"/>
    </location>
</feature>
<evidence type="ECO:0000256" key="13">
    <source>
        <dbReference type="SAM" id="Phobius"/>
    </source>
</evidence>
<proteinExistence type="inferred from homology"/>
<dbReference type="GO" id="GO:0003865">
    <property type="term" value="F:3-oxo-5-alpha-steroid 4-dehydrogenase activity"/>
    <property type="evidence" value="ECO:0007669"/>
    <property type="project" value="TreeGrafter"/>
</dbReference>
<evidence type="ECO:0000256" key="8">
    <source>
        <dbReference type="ARBA" id="ARBA00022857"/>
    </source>
</evidence>
<evidence type="ECO:0000313" key="16">
    <source>
        <dbReference type="Proteomes" id="UP000030750"/>
    </source>
</evidence>
<keyword evidence="5" id="KW-0221">Differentiation</keyword>
<gene>
    <name evidence="15" type="ORF">EBH_0007150</name>
</gene>
<feature type="transmembrane region" description="Helical" evidence="13">
    <location>
        <begin position="130"/>
        <end position="156"/>
    </location>
</feature>
<evidence type="ECO:0000313" key="15">
    <source>
        <dbReference type="EMBL" id="CDJ53337.1"/>
    </source>
</evidence>
<name>U6LSN1_9EIME</name>
<comment type="similarity">
    <text evidence="3">Belongs to the steroid 5-alpha reductase family.</text>
</comment>
<evidence type="ECO:0000256" key="7">
    <source>
        <dbReference type="ARBA" id="ARBA00022848"/>
    </source>
</evidence>
<comment type="subcellular location">
    <subcellularLocation>
        <location evidence="1">Endoplasmic reticulum membrane</location>
        <topology evidence="1">Multi-pass membrane protein</topology>
    </subcellularLocation>
    <subcellularLocation>
        <location evidence="2">Microsome membrane</location>
    </subcellularLocation>
</comment>
<reference evidence="15" key="1">
    <citation type="submission" date="2013-10" db="EMBL/GenBank/DDBJ databases">
        <title>Genomic analysis of the causative agents of coccidiosis in chickens.</title>
        <authorList>
            <person name="Reid A.J."/>
            <person name="Blake D."/>
            <person name="Billington K."/>
            <person name="Browne H."/>
            <person name="Dunn M."/>
            <person name="Hung S."/>
            <person name="Kawahara F."/>
            <person name="Miranda-Saavedra D."/>
            <person name="Mourier T."/>
            <person name="Nagra H."/>
            <person name="Otto T.D."/>
            <person name="Rawlings N."/>
            <person name="Sanchez A."/>
            <person name="Sanders M."/>
            <person name="Subramaniam C."/>
            <person name="Tay Y."/>
            <person name="Dear P."/>
            <person name="Doerig C."/>
            <person name="Gruber A."/>
            <person name="Parkinson J."/>
            <person name="Shirley M."/>
            <person name="Wan K.L."/>
            <person name="Berriman M."/>
            <person name="Tomley F."/>
            <person name="Pain A."/>
        </authorList>
    </citation>
    <scope>NUCLEOTIDE SEQUENCE [LARGE SCALE GENOMIC DNA]</scope>
    <source>
        <strain evidence="15">Houghton</strain>
    </source>
</reference>
<keyword evidence="10" id="KW-0560">Oxidoreductase</keyword>
<evidence type="ECO:0000256" key="3">
    <source>
        <dbReference type="ARBA" id="ARBA00007742"/>
    </source>
</evidence>
<dbReference type="PANTHER" id="PTHR10556:SF57">
    <property type="entry name" value="3-OXO-5-ALPHA-STEROID 4-DEHYDROGENASE 1"/>
    <property type="match status" value="1"/>
</dbReference>
<dbReference type="GO" id="GO:0006694">
    <property type="term" value="P:steroid biosynthetic process"/>
    <property type="evidence" value="ECO:0007669"/>
    <property type="project" value="TreeGrafter"/>
</dbReference>
<evidence type="ECO:0000256" key="10">
    <source>
        <dbReference type="ARBA" id="ARBA00023002"/>
    </source>
</evidence>
<feature type="transmembrane region" description="Helical" evidence="13">
    <location>
        <begin position="302"/>
        <end position="325"/>
    </location>
</feature>
<sequence length="356" mass="40477">MGTLPSWGPPGEGANLWSALILLVSFGQIALGVMVNLFSAETPVPWGKFRSRAKPFWGPLVPTWAAWMFQELPSVLIPAAILLWSQFCHGQLFNMIVVMAFTLHYLHRVFIYSLRHYRLPESRRRDTVPIVLPLSAFMFCFANGIAQSLTGCYFNYSSEMRGFRYLFPNWAPLKDGELEMLHKTNIWDTLALFRFAFGLVIFFYGMAVNVSADEHLLQLKTVRAHDAVVPQAASSTSPKNQEGLVTLRRSSRIAAKKDGDNFVTFKYNAHPHGAGLTAYKIPRAGWFQQVSCANYWGEICEWFGYAIMCNSVVAFSFALFTLLFLGRRGVQTHKWYKVRFGANYPENRRAVIPYVL</sequence>
<evidence type="ECO:0000256" key="5">
    <source>
        <dbReference type="ARBA" id="ARBA00022782"/>
    </source>
</evidence>
<feature type="transmembrane region" description="Helical" evidence="13">
    <location>
        <begin position="92"/>
        <end position="110"/>
    </location>
</feature>
<dbReference type="PROSITE" id="PS50244">
    <property type="entry name" value="S5A_REDUCTASE"/>
    <property type="match status" value="1"/>
</dbReference>
<keyword evidence="6" id="KW-0256">Endoplasmic reticulum</keyword>
<evidence type="ECO:0000259" key="14">
    <source>
        <dbReference type="Pfam" id="PF02544"/>
    </source>
</evidence>
<keyword evidence="11" id="KW-0443">Lipid metabolism</keyword>
<dbReference type="Proteomes" id="UP000030750">
    <property type="component" value="Unassembled WGS sequence"/>
</dbReference>
<dbReference type="InterPro" id="IPR001104">
    <property type="entry name" value="3-oxo-5_a-steroid_4-DH_C"/>
</dbReference>
<feature type="transmembrane region" description="Helical" evidence="13">
    <location>
        <begin position="16"/>
        <end position="38"/>
    </location>
</feature>
<accession>U6LSN1</accession>